<dbReference type="Proteomes" id="UP000324159">
    <property type="component" value="Unassembled WGS sequence"/>
</dbReference>
<dbReference type="AlphaFoldDB" id="A0A5D3WHX5"/>
<dbReference type="RefSeq" id="WP_148896797.1">
    <property type="nucleotide sequence ID" value="NZ_VNIB01000014.1"/>
</dbReference>
<keyword evidence="2" id="KW-1185">Reference proteome</keyword>
<comment type="caution">
    <text evidence="1">The sequence shown here is derived from an EMBL/GenBank/DDBJ whole genome shotgun (WGS) entry which is preliminary data.</text>
</comment>
<proteinExistence type="predicted"/>
<name>A0A5D3WHX5_9BACT</name>
<dbReference type="EMBL" id="VNIB01000014">
    <property type="protein sequence ID" value="TYO96325.1"/>
    <property type="molecule type" value="Genomic_DNA"/>
</dbReference>
<accession>A0A5D3WHX5</accession>
<protein>
    <submittedName>
        <fullName evidence="1">Uncharacterized protein</fullName>
    </submittedName>
</protein>
<sequence>MNREEWLAQINENPNTNLLFLSVENTMLLFFDPPFPDVRGMSHCKEALKLIEKPFFLIAYSSRFDRKEKVEFFNKVSRERLESELEHNFDFLVPDSWIGIQKSSKDDISKDLIKFWDDCLYPQKVKRLAAFIDGRIKKDAGWGYEPIDSTIMLIQTPGRIVEYVDIVSYEERGHGYKCFHAVEAKNIEELKNFLRKKNVKYVDLKSMNQWDVESIFARGLEVDELTEKDYRWLTRVSEYSNRYISF</sequence>
<evidence type="ECO:0000313" key="1">
    <source>
        <dbReference type="EMBL" id="TYO96325.1"/>
    </source>
</evidence>
<reference evidence="1 2" key="1">
    <citation type="submission" date="2019-07" db="EMBL/GenBank/DDBJ databases">
        <title>Genomic Encyclopedia of Type Strains, Phase IV (KMG-IV): sequencing the most valuable type-strain genomes for metagenomic binning, comparative biology and taxonomic classification.</title>
        <authorList>
            <person name="Goeker M."/>
        </authorList>
    </citation>
    <scope>NUCLEOTIDE SEQUENCE [LARGE SCALE GENOMIC DNA]</scope>
    <source>
        <strain evidence="1 2">SS015</strain>
    </source>
</reference>
<evidence type="ECO:0000313" key="2">
    <source>
        <dbReference type="Proteomes" id="UP000324159"/>
    </source>
</evidence>
<gene>
    <name evidence="1" type="ORF">EDC39_11430</name>
</gene>
<organism evidence="1 2">
    <name type="scientific">Geothermobacter ehrlichii</name>
    <dbReference type="NCBI Taxonomy" id="213224"/>
    <lineage>
        <taxon>Bacteria</taxon>
        <taxon>Pseudomonadati</taxon>
        <taxon>Thermodesulfobacteriota</taxon>
        <taxon>Desulfuromonadia</taxon>
        <taxon>Desulfuromonadales</taxon>
        <taxon>Geothermobacteraceae</taxon>
        <taxon>Geothermobacter</taxon>
    </lineage>
</organism>